<dbReference type="SUPFAM" id="SSF53041">
    <property type="entry name" value="Resolvase-like"/>
    <property type="match status" value="1"/>
</dbReference>
<evidence type="ECO:0000313" key="5">
    <source>
        <dbReference type="Proteomes" id="UP001078443"/>
    </source>
</evidence>
<evidence type="ECO:0000256" key="1">
    <source>
        <dbReference type="SAM" id="Coils"/>
    </source>
</evidence>
<gene>
    <name evidence="4" type="ORF">OW763_00425</name>
</gene>
<dbReference type="InterPro" id="IPR050639">
    <property type="entry name" value="SSR_resolvase"/>
</dbReference>
<dbReference type="PROSITE" id="PS51736">
    <property type="entry name" value="RECOMBINASES_3"/>
    <property type="match status" value="1"/>
</dbReference>
<dbReference type="PANTHER" id="PTHR30461:SF23">
    <property type="entry name" value="DNA RECOMBINASE-RELATED"/>
    <property type="match status" value="1"/>
</dbReference>
<dbReference type="PROSITE" id="PS51737">
    <property type="entry name" value="RECOMBINASE_DNA_BIND"/>
    <property type="match status" value="1"/>
</dbReference>
<proteinExistence type="predicted"/>
<dbReference type="SMART" id="SM00857">
    <property type="entry name" value="Resolvase"/>
    <property type="match status" value="1"/>
</dbReference>
<dbReference type="CDD" id="cd03768">
    <property type="entry name" value="SR_ResInv"/>
    <property type="match status" value="1"/>
</dbReference>
<dbReference type="InterPro" id="IPR011109">
    <property type="entry name" value="DNA_bind_recombinase_dom"/>
</dbReference>
<dbReference type="InterPro" id="IPR006119">
    <property type="entry name" value="Resolv_N"/>
</dbReference>
<evidence type="ECO:0000259" key="2">
    <source>
        <dbReference type="PROSITE" id="PS51736"/>
    </source>
</evidence>
<keyword evidence="1" id="KW-0175">Coiled coil</keyword>
<evidence type="ECO:0000259" key="3">
    <source>
        <dbReference type="PROSITE" id="PS51737"/>
    </source>
</evidence>
<name>A0ABT4CV09_9CLOT</name>
<dbReference type="RefSeq" id="WP_268039090.1">
    <property type="nucleotide sequence ID" value="NZ_JAPQER010000001.1"/>
</dbReference>
<dbReference type="Gene3D" id="3.40.50.1390">
    <property type="entry name" value="Resolvase, N-terminal catalytic domain"/>
    <property type="match status" value="1"/>
</dbReference>
<dbReference type="EMBL" id="JAPQER010000001">
    <property type="protein sequence ID" value="MCY6482823.1"/>
    <property type="molecule type" value="Genomic_DNA"/>
</dbReference>
<dbReference type="Pfam" id="PF07508">
    <property type="entry name" value="Recombinase"/>
    <property type="match status" value="1"/>
</dbReference>
<dbReference type="Pfam" id="PF13408">
    <property type="entry name" value="Zn_ribbon_recom"/>
    <property type="match status" value="1"/>
</dbReference>
<feature type="domain" description="Resolvase/invertase-type recombinase catalytic" evidence="2">
    <location>
        <begin position="2"/>
        <end position="147"/>
    </location>
</feature>
<dbReference type="InterPro" id="IPR025827">
    <property type="entry name" value="Zn_ribbon_recom_dom"/>
</dbReference>
<dbReference type="InterPro" id="IPR036162">
    <property type="entry name" value="Resolvase-like_N_sf"/>
</dbReference>
<feature type="coiled-coil region" evidence="1">
    <location>
        <begin position="444"/>
        <end position="471"/>
    </location>
</feature>
<reference evidence="4" key="1">
    <citation type="submission" date="2022-12" db="EMBL/GenBank/DDBJ databases">
        <authorList>
            <person name="Wang J."/>
        </authorList>
    </citation>
    <scope>NUCLEOTIDE SEQUENCE</scope>
    <source>
        <strain evidence="4">HY-45-18</strain>
    </source>
</reference>
<comment type="caution">
    <text evidence="4">The sequence shown here is derived from an EMBL/GenBank/DDBJ whole genome shotgun (WGS) entry which is preliminary data.</text>
</comment>
<organism evidence="4 5">
    <name type="scientific">Clostridium aestuarii</name>
    <dbReference type="NCBI Taxonomy" id="338193"/>
    <lineage>
        <taxon>Bacteria</taxon>
        <taxon>Bacillati</taxon>
        <taxon>Bacillota</taxon>
        <taxon>Clostridia</taxon>
        <taxon>Eubacteriales</taxon>
        <taxon>Clostridiaceae</taxon>
        <taxon>Clostridium</taxon>
    </lineage>
</organism>
<dbReference type="PANTHER" id="PTHR30461">
    <property type="entry name" value="DNA-INVERTASE FROM LAMBDOID PROPHAGE"/>
    <property type="match status" value="1"/>
</dbReference>
<dbReference type="Gene3D" id="3.90.1750.20">
    <property type="entry name" value="Putative Large Serine Recombinase, Chain B, Domain 2"/>
    <property type="match status" value="1"/>
</dbReference>
<keyword evidence="5" id="KW-1185">Reference proteome</keyword>
<accession>A0ABT4CV09</accession>
<evidence type="ECO:0000313" key="4">
    <source>
        <dbReference type="EMBL" id="MCY6482823.1"/>
    </source>
</evidence>
<feature type="domain" description="Recombinase" evidence="3">
    <location>
        <begin position="162"/>
        <end position="310"/>
    </location>
</feature>
<protein>
    <submittedName>
        <fullName evidence="4">Recombinase family protein</fullName>
    </submittedName>
</protein>
<dbReference type="InterPro" id="IPR038109">
    <property type="entry name" value="DNA_bind_recomb_sf"/>
</dbReference>
<dbReference type="Pfam" id="PF00239">
    <property type="entry name" value="Resolvase"/>
    <property type="match status" value="1"/>
</dbReference>
<sequence>MIAAIYARKSIETDKGESIENQIQLCKEIGIKAGVTEFLYYKDEGFSGGNTNRPKFKQMMKDAKSKEFSMLICYRLDRISRNVADFSSTLETLQKYNIDFVSIKEHFDTSTPIGRAMVYIASVFAQLERETIAERVSDNMLELAKTGRWLGGTTPLGFKSEAINYTDINGKNKRMFKLIIVPDEIKIVKLIFNLYVEKKGFPSVAHYLCTHHYKGKNGGEFSQGTVEQIIKNPVYTYADKRIYDYFKNKGAIVCGEFNGKHGVITYNKRKKGKKENPINEWIIAASQHKGVIPSDIWIKCQNINTLNTQKSSPRSATGKKFLLSGLLVCGECGSGMSSWSRNNPKSGKYERYYRCNLKNRASTRCSSKMLNADIAEDLVLSNIKGITVEQLIDAYDKIVSGEKSRGNLIKEEQLKLESQIETNTKMIQSLIRKLALLDDDPIIISEFQKEINNLNIQNSSLQKELFSLKNILNTKASKLDYIDKISDNLENFKKLFDSTCDIEKKRSYLLEIVNYIVWNSKNRTLQVNLFNSTSSTPIGGVRRRENKNLCLENVSR</sequence>
<dbReference type="Proteomes" id="UP001078443">
    <property type="component" value="Unassembled WGS sequence"/>
</dbReference>